<evidence type="ECO:0000256" key="1">
    <source>
        <dbReference type="ARBA" id="ARBA00004651"/>
    </source>
</evidence>
<evidence type="ECO:0000256" key="3">
    <source>
        <dbReference type="ARBA" id="ARBA00022692"/>
    </source>
</evidence>
<feature type="transmembrane region" description="Helical" evidence="6">
    <location>
        <begin position="278"/>
        <end position="299"/>
    </location>
</feature>
<evidence type="ECO:0000259" key="8">
    <source>
        <dbReference type="Pfam" id="PF12704"/>
    </source>
</evidence>
<dbReference type="InterPro" id="IPR003838">
    <property type="entry name" value="ABC3_permease_C"/>
</dbReference>
<feature type="domain" description="ABC3 transporter permease C-terminal" evidence="7">
    <location>
        <begin position="677"/>
        <end position="790"/>
    </location>
</feature>
<feature type="transmembrane region" description="Helical" evidence="6">
    <location>
        <begin position="726"/>
        <end position="746"/>
    </location>
</feature>
<reference evidence="9 10" key="1">
    <citation type="submission" date="2021-04" db="EMBL/GenBank/DDBJ databases">
        <authorList>
            <person name="Rodrigo-Torres L."/>
            <person name="Arahal R. D."/>
            <person name="Lucena T."/>
        </authorList>
    </citation>
    <scope>NUCLEOTIDE SEQUENCE [LARGE SCALE GENOMIC DNA]</scope>
    <source>
        <strain evidence="9 10">CECT 9623</strain>
    </source>
</reference>
<evidence type="ECO:0000256" key="5">
    <source>
        <dbReference type="ARBA" id="ARBA00023136"/>
    </source>
</evidence>
<comment type="subcellular location">
    <subcellularLocation>
        <location evidence="1">Cell membrane</location>
        <topology evidence="1">Multi-pass membrane protein</topology>
    </subcellularLocation>
</comment>
<gene>
    <name evidence="9" type="ORF">DYBT9623_02344</name>
</gene>
<feature type="transmembrane region" description="Helical" evidence="6">
    <location>
        <begin position="370"/>
        <end position="390"/>
    </location>
</feature>
<keyword evidence="3 6" id="KW-0812">Transmembrane</keyword>
<keyword evidence="5 6" id="KW-0472">Membrane</keyword>
<dbReference type="PANTHER" id="PTHR30572:SF18">
    <property type="entry name" value="ABC-TYPE MACROLIDE FAMILY EXPORT SYSTEM PERMEASE COMPONENT 2"/>
    <property type="match status" value="1"/>
</dbReference>
<dbReference type="RefSeq" id="WP_215233709.1">
    <property type="nucleotide sequence ID" value="NZ_CAJRAU010000003.1"/>
</dbReference>
<keyword evidence="10" id="KW-1185">Reference proteome</keyword>
<organism evidence="9 10">
    <name type="scientific">Dyadobacter linearis</name>
    <dbReference type="NCBI Taxonomy" id="2823330"/>
    <lineage>
        <taxon>Bacteria</taxon>
        <taxon>Pseudomonadati</taxon>
        <taxon>Bacteroidota</taxon>
        <taxon>Cytophagia</taxon>
        <taxon>Cytophagales</taxon>
        <taxon>Spirosomataceae</taxon>
        <taxon>Dyadobacter</taxon>
    </lineage>
</organism>
<feature type="domain" description="ABC3 transporter permease C-terminal" evidence="7">
    <location>
        <begin position="283"/>
        <end position="397"/>
    </location>
</feature>
<comment type="caution">
    <text evidence="9">The sequence shown here is derived from an EMBL/GenBank/DDBJ whole genome shotgun (WGS) entry which is preliminary data.</text>
</comment>
<keyword evidence="2" id="KW-1003">Cell membrane</keyword>
<proteinExistence type="predicted"/>
<feature type="transmembrane region" description="Helical" evidence="6">
    <location>
        <begin position="758"/>
        <end position="778"/>
    </location>
</feature>
<feature type="transmembrane region" description="Helical" evidence="6">
    <location>
        <begin position="674"/>
        <end position="698"/>
    </location>
</feature>
<dbReference type="InterPro" id="IPR025857">
    <property type="entry name" value="MacB_PCD"/>
</dbReference>
<evidence type="ECO:0000256" key="2">
    <source>
        <dbReference type="ARBA" id="ARBA00022475"/>
    </source>
</evidence>
<protein>
    <recommendedName>
        <fullName evidence="11">ABC transport system permease protein</fullName>
    </recommendedName>
</protein>
<evidence type="ECO:0000313" key="9">
    <source>
        <dbReference type="EMBL" id="CAG5069608.1"/>
    </source>
</evidence>
<evidence type="ECO:0008006" key="11">
    <source>
        <dbReference type="Google" id="ProtNLM"/>
    </source>
</evidence>
<evidence type="ECO:0000256" key="4">
    <source>
        <dbReference type="ARBA" id="ARBA00022989"/>
    </source>
</evidence>
<keyword evidence="4 6" id="KW-1133">Transmembrane helix</keyword>
<dbReference type="Pfam" id="PF12704">
    <property type="entry name" value="MacB_PCD"/>
    <property type="match status" value="2"/>
</dbReference>
<dbReference type="EMBL" id="CAJRAU010000003">
    <property type="protein sequence ID" value="CAG5069608.1"/>
    <property type="molecule type" value="Genomic_DNA"/>
</dbReference>
<name>A0ABM8UQ30_9BACT</name>
<feature type="transmembrane region" description="Helical" evidence="6">
    <location>
        <begin position="337"/>
        <end position="358"/>
    </location>
</feature>
<dbReference type="PANTHER" id="PTHR30572">
    <property type="entry name" value="MEMBRANE COMPONENT OF TRANSPORTER-RELATED"/>
    <property type="match status" value="1"/>
</dbReference>
<dbReference type="Pfam" id="PF02687">
    <property type="entry name" value="FtsX"/>
    <property type="match status" value="2"/>
</dbReference>
<evidence type="ECO:0000259" key="7">
    <source>
        <dbReference type="Pfam" id="PF02687"/>
    </source>
</evidence>
<accession>A0ABM8UQ30</accession>
<feature type="transmembrane region" description="Helical" evidence="6">
    <location>
        <begin position="21"/>
        <end position="42"/>
    </location>
</feature>
<evidence type="ECO:0000256" key="6">
    <source>
        <dbReference type="SAM" id="Phobius"/>
    </source>
</evidence>
<dbReference type="Proteomes" id="UP000679725">
    <property type="component" value="Unassembled WGS sequence"/>
</dbReference>
<sequence length="797" mass="88709">MLLNYIKISFRNFGKQRLFSGLNIFGLGIGMAAVWLMVLYVADELSYDRFHEKADRIVRVVHRASWDESSFHFPLTSAAFAIALQTDYPEIEKTVRISQEGGGKVKYGKNEVVANDIYFADAAILDVFTFPVLYGNAKTALSEPQKIVLTKTLAERLFKDPASAVGKTVFFSNDYPNVVTAVIDDVPANSHLKFSAIRSLPKDYTAGWQQFELYTYMLLKNGTDRQKFEKKLAGFFPKYLKKEMGNVAYQMELQPLTSIHLHSDLEFEISANGNINTVYVFGAIAALILLIACINYVNLYTARSMKRIREVGVRKAIGSERSQLVAQFLTESMIMTLFAGAVAYILVVISLPLFNALAEKSLTIGYRNNMFSALFAIAFISLVGILSGLYPALRFSGFRPVTALKGQIGSQTSSSYFRKSLVVFQFAATVVMIACSAVVYRQMHYVNSKDLGFNKSQVLVFHIDKDEVRTQVSALKQKLLTSALIESAASSGNSIGTNYIGSAGMFLEKENGQMGENTQKVQRFTVDSDFLKTMQIKMSSGKNFSSESEADRFGSVLVNEALVKKQGWENPVGKRLKYFIDGQGNTKEARIVGVVNDFHIYSLQHKIEPLVLQLPAASDRDNIYVRISAGKTKEALAFMQETYREFDPEATLEFQFLDANFAQQYRSEQRQGNVMLSFAVLAVLIACLGLFGLAAFAAESRTKEIGVRKVLGASVQSVVLLLSKDFIKLVLVAIVIGTPVAIFAMTEWLKNFEYKETLSWWIFASAGILAIFIALLTVSAQALRSAMMNPVRSLRSE</sequence>
<feature type="domain" description="MacB-like periplasmic core" evidence="8">
    <location>
        <begin position="513"/>
        <end position="637"/>
    </location>
</feature>
<feature type="domain" description="MacB-like periplasmic core" evidence="8">
    <location>
        <begin position="20"/>
        <end position="232"/>
    </location>
</feature>
<evidence type="ECO:0000313" key="10">
    <source>
        <dbReference type="Proteomes" id="UP000679725"/>
    </source>
</evidence>
<dbReference type="InterPro" id="IPR050250">
    <property type="entry name" value="Macrolide_Exporter_MacB"/>
</dbReference>
<feature type="transmembrane region" description="Helical" evidence="6">
    <location>
        <begin position="421"/>
        <end position="440"/>
    </location>
</feature>